<gene>
    <name evidence="1" type="ORF">NP777_45875</name>
</gene>
<protein>
    <submittedName>
        <fullName evidence="1">Uncharacterized protein</fullName>
    </submittedName>
</protein>
<evidence type="ECO:0000313" key="1">
    <source>
        <dbReference type="EMBL" id="MCQ8195422.1"/>
    </source>
</evidence>
<reference evidence="1 2" key="1">
    <citation type="submission" date="2022-07" db="EMBL/GenBank/DDBJ databases">
        <authorList>
            <person name="Phongsopitanun W."/>
            <person name="Tanasupawat S."/>
        </authorList>
    </citation>
    <scope>NUCLEOTIDE SEQUENCE [LARGE SCALE GENOMIC DNA]</scope>
    <source>
        <strain evidence="1 2">RCU-064</strain>
    </source>
</reference>
<proteinExistence type="predicted"/>
<dbReference type="EMBL" id="JANIAA010000080">
    <property type="protein sequence ID" value="MCQ8195422.1"/>
    <property type="molecule type" value="Genomic_DNA"/>
</dbReference>
<sequence length="121" mass="12746">MTALPTYAGLVEDLEREDDERGYEEEPEGAFVQDVLAAIGAIAAGVLPVCRQCWCGHPMTPTGGDHWVCQSCHSEYQGPGGAVEVPRPEAAEIGAGYCGNCGEPVSTLDGRYACTSCGYCN</sequence>
<name>A0ABT1VDD6_9ACTN</name>
<dbReference type="RefSeq" id="WP_256656150.1">
    <property type="nucleotide sequence ID" value="NZ_JANIAA010000080.1"/>
</dbReference>
<dbReference type="Proteomes" id="UP001204746">
    <property type="component" value="Unassembled WGS sequence"/>
</dbReference>
<keyword evidence="2" id="KW-1185">Reference proteome</keyword>
<comment type="caution">
    <text evidence="1">The sequence shown here is derived from an EMBL/GenBank/DDBJ whole genome shotgun (WGS) entry which is preliminary data.</text>
</comment>
<accession>A0ABT1VDD6</accession>
<organism evidence="1 2">
    <name type="scientific">Streptomyces rugosispiralis</name>
    <dbReference type="NCBI Taxonomy" id="2967341"/>
    <lineage>
        <taxon>Bacteria</taxon>
        <taxon>Bacillati</taxon>
        <taxon>Actinomycetota</taxon>
        <taxon>Actinomycetes</taxon>
        <taxon>Kitasatosporales</taxon>
        <taxon>Streptomycetaceae</taxon>
        <taxon>Streptomyces</taxon>
    </lineage>
</organism>
<evidence type="ECO:0000313" key="2">
    <source>
        <dbReference type="Proteomes" id="UP001204746"/>
    </source>
</evidence>